<organism evidence="2 3">
    <name type="scientific">Oricola thermophila</name>
    <dbReference type="NCBI Taxonomy" id="2742145"/>
    <lineage>
        <taxon>Bacteria</taxon>
        <taxon>Pseudomonadati</taxon>
        <taxon>Pseudomonadota</taxon>
        <taxon>Alphaproteobacteria</taxon>
        <taxon>Hyphomicrobiales</taxon>
        <taxon>Ahrensiaceae</taxon>
        <taxon>Oricola</taxon>
    </lineage>
</organism>
<dbReference type="InterPro" id="IPR051531">
    <property type="entry name" value="N-acetyltransferase"/>
</dbReference>
<name>A0A6N1VE00_9HYPH</name>
<reference evidence="2 3" key="1">
    <citation type="submission" date="2020-06" db="EMBL/GenBank/DDBJ databases">
        <title>Oricola thermophila sp. nov. isolated from a tidal sediments.</title>
        <authorList>
            <person name="Kwon K.K."/>
            <person name="Yang S.-H."/>
            <person name="Park M.-J."/>
        </authorList>
    </citation>
    <scope>NUCLEOTIDE SEQUENCE [LARGE SCALE GENOMIC DNA]</scope>
    <source>
        <strain evidence="2 3">MEBiC13590</strain>
    </source>
</reference>
<dbReference type="InterPro" id="IPR000182">
    <property type="entry name" value="GNAT_dom"/>
</dbReference>
<dbReference type="Gene3D" id="3.40.630.30">
    <property type="match status" value="1"/>
</dbReference>
<dbReference type="PANTHER" id="PTHR43792">
    <property type="entry name" value="GNAT FAMILY, PUTATIVE (AFU_ORTHOLOGUE AFUA_3G00765)-RELATED-RELATED"/>
    <property type="match status" value="1"/>
</dbReference>
<evidence type="ECO:0000313" key="3">
    <source>
        <dbReference type="Proteomes" id="UP000509367"/>
    </source>
</evidence>
<dbReference type="AlphaFoldDB" id="A0A6N1VE00"/>
<keyword evidence="3" id="KW-1185">Reference proteome</keyword>
<dbReference type="EMBL" id="CP054836">
    <property type="protein sequence ID" value="QKV17267.1"/>
    <property type="molecule type" value="Genomic_DNA"/>
</dbReference>
<dbReference type="RefSeq" id="WP_175275163.1">
    <property type="nucleotide sequence ID" value="NZ_CP054836.1"/>
</dbReference>
<dbReference type="KEGG" id="orm:HTY61_01700"/>
<dbReference type="PROSITE" id="PS51186">
    <property type="entry name" value="GNAT"/>
    <property type="match status" value="1"/>
</dbReference>
<dbReference type="InterPro" id="IPR016181">
    <property type="entry name" value="Acyl_CoA_acyltransferase"/>
</dbReference>
<keyword evidence="2" id="KW-0808">Transferase</keyword>
<protein>
    <submittedName>
        <fullName evidence="2">GNAT family N-acetyltransferase</fullName>
    </submittedName>
</protein>
<evidence type="ECO:0000313" key="2">
    <source>
        <dbReference type="EMBL" id="QKV17267.1"/>
    </source>
</evidence>
<proteinExistence type="predicted"/>
<dbReference type="Pfam" id="PF13302">
    <property type="entry name" value="Acetyltransf_3"/>
    <property type="match status" value="1"/>
</dbReference>
<dbReference type="SUPFAM" id="SSF55729">
    <property type="entry name" value="Acyl-CoA N-acyltransferases (Nat)"/>
    <property type="match status" value="1"/>
</dbReference>
<evidence type="ECO:0000259" key="1">
    <source>
        <dbReference type="PROSITE" id="PS51186"/>
    </source>
</evidence>
<gene>
    <name evidence="2" type="ORF">HTY61_01700</name>
</gene>
<sequence length="188" mass="21732">MTPRIETQRLVLRPWEERDRDLFFEINSDPQVMEFFPFRRTREQADAFFDQLMRDQRQRLVFPAAELRDTGECIGFCGLHEGDLAPQFPAGTIEVGWRLAARHWGNGYATEGALAALEFAFSEIDLPEVVSFAVHDNRRSTAVMERIGMSRVMGSDFDHVKVPDTHPHLRRHVLYRLTTGEWARKKGG</sequence>
<accession>A0A6N1VE00</accession>
<feature type="domain" description="N-acetyltransferase" evidence="1">
    <location>
        <begin position="10"/>
        <end position="180"/>
    </location>
</feature>
<dbReference type="PANTHER" id="PTHR43792:SF1">
    <property type="entry name" value="N-ACETYLTRANSFERASE DOMAIN-CONTAINING PROTEIN"/>
    <property type="match status" value="1"/>
</dbReference>
<dbReference type="GO" id="GO:0016747">
    <property type="term" value="F:acyltransferase activity, transferring groups other than amino-acyl groups"/>
    <property type="evidence" value="ECO:0007669"/>
    <property type="project" value="InterPro"/>
</dbReference>
<dbReference type="Proteomes" id="UP000509367">
    <property type="component" value="Chromosome"/>
</dbReference>